<dbReference type="InterPro" id="IPR005107">
    <property type="entry name" value="CO_DH_flav_C"/>
</dbReference>
<gene>
    <name evidence="2" type="ORF">METZ01_LOCUS257176</name>
</gene>
<proteinExistence type="predicted"/>
<dbReference type="InterPro" id="IPR036683">
    <property type="entry name" value="CO_DH_flav_C_dom_sf"/>
</dbReference>
<feature type="domain" description="CO dehydrogenase flavoprotein C-terminal" evidence="1">
    <location>
        <begin position="8"/>
        <end position="112"/>
    </location>
</feature>
<dbReference type="PANTHER" id="PTHR42659:SF9">
    <property type="entry name" value="XANTHINE DEHYDROGENASE FAD-BINDING SUBUNIT XDHB-RELATED"/>
    <property type="match status" value="1"/>
</dbReference>
<sequence length="121" mass="13202">VPEHPKEACYKRIARTFVDIALISSAVSISSNNGVVTDARISLGSVAPVPIRSRAAEQKLIGLILSEIDDDILEEIGQLATSDASPISDVRAGKVYRLDMCNVLTRRTIEESVQKLIQKQK</sequence>
<organism evidence="2">
    <name type="scientific">marine metagenome</name>
    <dbReference type="NCBI Taxonomy" id="408172"/>
    <lineage>
        <taxon>unclassified sequences</taxon>
        <taxon>metagenomes</taxon>
        <taxon>ecological metagenomes</taxon>
    </lineage>
</organism>
<evidence type="ECO:0000259" key="1">
    <source>
        <dbReference type="SMART" id="SM01092"/>
    </source>
</evidence>
<reference evidence="2" key="1">
    <citation type="submission" date="2018-05" db="EMBL/GenBank/DDBJ databases">
        <authorList>
            <person name="Lanie J.A."/>
            <person name="Ng W.-L."/>
            <person name="Kazmierczak K.M."/>
            <person name="Andrzejewski T.M."/>
            <person name="Davidsen T.M."/>
            <person name="Wayne K.J."/>
            <person name="Tettelin H."/>
            <person name="Glass J.I."/>
            <person name="Rusch D."/>
            <person name="Podicherti R."/>
            <person name="Tsui H.-C.T."/>
            <person name="Winkler M.E."/>
        </authorList>
    </citation>
    <scope>NUCLEOTIDE SEQUENCE</scope>
</reference>
<dbReference type="SUPFAM" id="SSF55447">
    <property type="entry name" value="CO dehydrogenase flavoprotein C-terminal domain-like"/>
    <property type="match status" value="1"/>
</dbReference>
<feature type="non-terminal residue" evidence="2">
    <location>
        <position position="1"/>
    </location>
</feature>
<dbReference type="EMBL" id="UINC01070288">
    <property type="protein sequence ID" value="SVC04322.1"/>
    <property type="molecule type" value="Genomic_DNA"/>
</dbReference>
<dbReference type="Gene3D" id="3.30.390.50">
    <property type="entry name" value="CO dehydrogenase flavoprotein, C-terminal domain"/>
    <property type="match status" value="1"/>
</dbReference>
<dbReference type="Pfam" id="PF03450">
    <property type="entry name" value="CO_deh_flav_C"/>
    <property type="match status" value="1"/>
</dbReference>
<evidence type="ECO:0000313" key="2">
    <source>
        <dbReference type="EMBL" id="SVC04322.1"/>
    </source>
</evidence>
<dbReference type="PANTHER" id="PTHR42659">
    <property type="entry name" value="XANTHINE DEHYDROGENASE SUBUNIT C-RELATED"/>
    <property type="match status" value="1"/>
</dbReference>
<dbReference type="InterPro" id="IPR051312">
    <property type="entry name" value="Diverse_Substr_Oxidored"/>
</dbReference>
<name>A0A382IYU2_9ZZZZ</name>
<dbReference type="AlphaFoldDB" id="A0A382IYU2"/>
<dbReference type="SMART" id="SM01092">
    <property type="entry name" value="CO_deh_flav_C"/>
    <property type="match status" value="1"/>
</dbReference>
<accession>A0A382IYU2</accession>
<protein>
    <recommendedName>
        <fullName evidence="1">CO dehydrogenase flavoprotein C-terminal domain-containing protein</fullName>
    </recommendedName>
</protein>